<evidence type="ECO:0000313" key="6">
    <source>
        <dbReference type="EMBL" id="MBD1269861.1"/>
    </source>
</evidence>
<proteinExistence type="inferred from homology"/>
<dbReference type="GO" id="GO:0016757">
    <property type="term" value="F:glycosyltransferase activity"/>
    <property type="evidence" value="ECO:0007669"/>
    <property type="project" value="UniProtKB-KW"/>
</dbReference>
<dbReference type="PANTHER" id="PTHR12526">
    <property type="entry name" value="GLYCOSYLTRANSFERASE"/>
    <property type="match status" value="1"/>
</dbReference>
<dbReference type="InterPro" id="IPR001296">
    <property type="entry name" value="Glyco_trans_1"/>
</dbReference>
<dbReference type="EMBL" id="JACBZN010000001">
    <property type="protein sequence ID" value="NYI39482.1"/>
    <property type="molecule type" value="Genomic_DNA"/>
</dbReference>
<dbReference type="Gene3D" id="3.40.50.2000">
    <property type="entry name" value="Glycogen Phosphorylase B"/>
    <property type="match status" value="2"/>
</dbReference>
<keyword evidence="2" id="KW-0328">Glycosyltransferase</keyword>
<evidence type="ECO:0000259" key="5">
    <source>
        <dbReference type="Pfam" id="PF13579"/>
    </source>
</evidence>
<feature type="domain" description="Glycosyltransferase subfamily 4-like N-terminal" evidence="5">
    <location>
        <begin position="16"/>
        <end position="167"/>
    </location>
</feature>
<dbReference type="Proteomes" id="UP000659061">
    <property type="component" value="Unassembled WGS sequence"/>
</dbReference>
<name>A0A8I0FVK5_9ACTN</name>
<accession>A0A8I0FVK5</accession>
<comment type="similarity">
    <text evidence="1">Belongs to the glycosyltransferase group 1 family. Glycosyltransferase 4 subfamily.</text>
</comment>
<dbReference type="Pfam" id="PF00534">
    <property type="entry name" value="Glycos_transf_1"/>
    <property type="match status" value="1"/>
</dbReference>
<evidence type="ECO:0000256" key="3">
    <source>
        <dbReference type="ARBA" id="ARBA00022679"/>
    </source>
</evidence>
<evidence type="ECO:0000313" key="9">
    <source>
        <dbReference type="Proteomes" id="UP000659061"/>
    </source>
</evidence>
<dbReference type="AlphaFoldDB" id="A0A8I0FVK5"/>
<protein>
    <submittedName>
        <fullName evidence="6 7">Glycosyltransferase</fullName>
    </submittedName>
</protein>
<dbReference type="Pfam" id="PF13579">
    <property type="entry name" value="Glyco_trans_4_4"/>
    <property type="match status" value="1"/>
</dbReference>
<sequence length="357" mass="38711">MTAERAIVHLAQPTTGGVAEVVLQLVEIGVADGRRVVVGCPADGYLAERARALGAEWLPIELRRAPGPSDVAALRRTRAAMRHADAVFAHSSKTGALARLVRPRGTRLVFVPHGWSWLVGGRLAGAYRTVERLLARRAHVTVVVGRDELAEGRQVLGRRPALEVIENSVDLERFRPPEVPRPTDGRTVVCVGRLTRQKGQDLLVRAVAQGGLDVSVRLVGPSDPAEREDLETLARELGIAERVELVGADDPVRHLQEADLVVVPSRWEGLPLVLLEAMACGAPVVASSAAGVDALADAGVVVPITEEDAFVETLAKAMRDLLASPERRVELGCRARTRAEERYGRERMAEQYRALWS</sequence>
<feature type="domain" description="Glycosyl transferase family 1" evidence="4">
    <location>
        <begin position="178"/>
        <end position="337"/>
    </location>
</feature>
<dbReference type="PANTHER" id="PTHR12526:SF640">
    <property type="entry name" value="COLANIC ACID BIOSYNTHESIS GLYCOSYLTRANSFERASE WCAL-RELATED"/>
    <property type="match status" value="1"/>
</dbReference>
<keyword evidence="3 6" id="KW-0808">Transferase</keyword>
<dbReference type="InterPro" id="IPR028098">
    <property type="entry name" value="Glyco_trans_4-like_N"/>
</dbReference>
<dbReference type="SUPFAM" id="SSF53756">
    <property type="entry name" value="UDP-Glycosyltransferase/glycogen phosphorylase"/>
    <property type="match status" value="1"/>
</dbReference>
<reference evidence="6" key="2">
    <citation type="submission" date="2020-09" db="EMBL/GenBank/DDBJ databases">
        <title>Novel species in genus Aeromicrobium.</title>
        <authorList>
            <person name="Zhang G."/>
        </authorList>
    </citation>
    <scope>NUCLEOTIDE SEQUENCE</scope>
    <source>
        <strain evidence="6">SSW1-57</strain>
    </source>
</reference>
<gene>
    <name evidence="7" type="ORF">BJ975_002857</name>
    <name evidence="6" type="ORF">IDH50_06450</name>
</gene>
<dbReference type="EMBL" id="JACWMT010000001">
    <property type="protein sequence ID" value="MBD1269861.1"/>
    <property type="molecule type" value="Genomic_DNA"/>
</dbReference>
<dbReference type="Proteomes" id="UP000587211">
    <property type="component" value="Unassembled WGS sequence"/>
</dbReference>
<evidence type="ECO:0000313" key="7">
    <source>
        <dbReference type="EMBL" id="NYI39482.1"/>
    </source>
</evidence>
<organism evidence="6 9">
    <name type="scientific">Aeromicrobium tamlense</name>
    <dbReference type="NCBI Taxonomy" id="375541"/>
    <lineage>
        <taxon>Bacteria</taxon>
        <taxon>Bacillati</taxon>
        <taxon>Actinomycetota</taxon>
        <taxon>Actinomycetes</taxon>
        <taxon>Propionibacteriales</taxon>
        <taxon>Nocardioidaceae</taxon>
        <taxon>Aeromicrobium</taxon>
    </lineage>
</organism>
<keyword evidence="8" id="KW-1185">Reference proteome</keyword>
<evidence type="ECO:0000256" key="1">
    <source>
        <dbReference type="ARBA" id="ARBA00009481"/>
    </source>
</evidence>
<evidence type="ECO:0000259" key="4">
    <source>
        <dbReference type="Pfam" id="PF00534"/>
    </source>
</evidence>
<evidence type="ECO:0000256" key="2">
    <source>
        <dbReference type="ARBA" id="ARBA00022676"/>
    </source>
</evidence>
<comment type="caution">
    <text evidence="6">The sequence shown here is derived from an EMBL/GenBank/DDBJ whole genome shotgun (WGS) entry which is preliminary data.</text>
</comment>
<dbReference type="RefSeq" id="WP_179427172.1">
    <property type="nucleotide sequence ID" value="NZ_BAAAMP010000002.1"/>
</dbReference>
<evidence type="ECO:0000313" key="8">
    <source>
        <dbReference type="Proteomes" id="UP000587211"/>
    </source>
</evidence>
<reference evidence="7 8" key="1">
    <citation type="submission" date="2020-07" db="EMBL/GenBank/DDBJ databases">
        <title>Sequencing the genomes of 1000 actinobacteria strains.</title>
        <authorList>
            <person name="Klenk H.-P."/>
        </authorList>
    </citation>
    <scope>NUCLEOTIDE SEQUENCE [LARGE SCALE GENOMIC DNA]</scope>
    <source>
        <strain evidence="7 8">DSM 19087</strain>
    </source>
</reference>